<protein>
    <recommendedName>
        <fullName evidence="11">Transport permease protein</fullName>
    </recommendedName>
</protein>
<dbReference type="Pfam" id="PF01061">
    <property type="entry name" value="ABC2_membrane"/>
    <property type="match status" value="1"/>
</dbReference>
<gene>
    <name evidence="13" type="ORF">SAMN05443662_1568</name>
</gene>
<evidence type="ECO:0000256" key="2">
    <source>
        <dbReference type="ARBA" id="ARBA00007783"/>
    </source>
</evidence>
<reference evidence="13 14" key="1">
    <citation type="submission" date="2016-11" db="EMBL/GenBank/DDBJ databases">
        <authorList>
            <person name="Jaros S."/>
            <person name="Januszkiewicz K."/>
            <person name="Wedrychowicz H."/>
        </authorList>
    </citation>
    <scope>NUCLEOTIDE SEQUENCE [LARGE SCALE GENOMIC DNA]</scope>
    <source>
        <strain evidence="13 14">DSM 17737</strain>
    </source>
</reference>
<dbReference type="AlphaFoldDB" id="A0A1N6H5G8"/>
<evidence type="ECO:0000256" key="10">
    <source>
        <dbReference type="ARBA" id="ARBA00023136"/>
    </source>
</evidence>
<keyword evidence="6 11" id="KW-0812">Transmembrane</keyword>
<evidence type="ECO:0000256" key="7">
    <source>
        <dbReference type="ARBA" id="ARBA00022903"/>
    </source>
</evidence>
<keyword evidence="4 11" id="KW-1003">Cell membrane</keyword>
<feature type="transmembrane region" description="Helical" evidence="11">
    <location>
        <begin position="21"/>
        <end position="47"/>
    </location>
</feature>
<feature type="transmembrane region" description="Helical" evidence="11">
    <location>
        <begin position="101"/>
        <end position="130"/>
    </location>
</feature>
<dbReference type="InterPro" id="IPR000412">
    <property type="entry name" value="ABC_2_transport"/>
</dbReference>
<dbReference type="PANTHER" id="PTHR30413:SF10">
    <property type="entry name" value="CAPSULE POLYSACCHARIDE EXPORT INNER-MEMBRANE PROTEIN CTRC"/>
    <property type="match status" value="1"/>
</dbReference>
<dbReference type="RefSeq" id="WP_074201848.1">
    <property type="nucleotide sequence ID" value="NZ_FSRE01000004.1"/>
</dbReference>
<feature type="transmembrane region" description="Helical" evidence="11">
    <location>
        <begin position="170"/>
        <end position="188"/>
    </location>
</feature>
<keyword evidence="9" id="KW-0625">Polysaccharide transport</keyword>
<keyword evidence="7" id="KW-0972">Capsule biogenesis/degradation</keyword>
<dbReference type="Proteomes" id="UP000198461">
    <property type="component" value="Unassembled WGS sequence"/>
</dbReference>
<keyword evidence="8 11" id="KW-1133">Transmembrane helix</keyword>
<name>A0A1N6H5G8_9GAMM</name>
<dbReference type="GO" id="GO:0015920">
    <property type="term" value="P:lipopolysaccharide transport"/>
    <property type="evidence" value="ECO:0007669"/>
    <property type="project" value="TreeGrafter"/>
</dbReference>
<dbReference type="GO" id="GO:0140359">
    <property type="term" value="F:ABC-type transporter activity"/>
    <property type="evidence" value="ECO:0007669"/>
    <property type="project" value="InterPro"/>
</dbReference>
<sequence>MNRLLFVQLLKQELASRYRNSLLGMLWMVFLPLIALVLYTFVFGVVLQSKWGGDSGDPYAYALAIFIGLSVHTLFAETMDGASHVFLQNAHLVKKVAVPRLYLVLVRLTGIILHNLVIWLLVLGFALWMAGFDPHVLLLPLLLLPLYVGAIALGLLLAPLAVYVRDLLQLVPGLILAALFLSPVFYTVDRLPQSVRPLAWFNPLTVPIESIRALLLEHRLYDVNTLVAYAVGISLFAGLAYWFFRRVEQGVADLV</sequence>
<keyword evidence="14" id="KW-1185">Reference proteome</keyword>
<evidence type="ECO:0000256" key="9">
    <source>
        <dbReference type="ARBA" id="ARBA00023047"/>
    </source>
</evidence>
<comment type="similarity">
    <text evidence="2 11">Belongs to the ABC-2 integral membrane protein family.</text>
</comment>
<dbReference type="OrthoDB" id="9786910at2"/>
<dbReference type="PIRSF" id="PIRSF006648">
    <property type="entry name" value="DrrB"/>
    <property type="match status" value="1"/>
</dbReference>
<evidence type="ECO:0000259" key="12">
    <source>
        <dbReference type="PROSITE" id="PS51012"/>
    </source>
</evidence>
<evidence type="ECO:0000256" key="3">
    <source>
        <dbReference type="ARBA" id="ARBA00022448"/>
    </source>
</evidence>
<evidence type="ECO:0000256" key="8">
    <source>
        <dbReference type="ARBA" id="ARBA00022989"/>
    </source>
</evidence>
<dbReference type="GO" id="GO:0015774">
    <property type="term" value="P:polysaccharide transport"/>
    <property type="evidence" value="ECO:0007669"/>
    <property type="project" value="UniProtKB-KW"/>
</dbReference>
<dbReference type="PROSITE" id="PS51012">
    <property type="entry name" value="ABC_TM2"/>
    <property type="match status" value="1"/>
</dbReference>
<feature type="transmembrane region" description="Helical" evidence="11">
    <location>
        <begin position="226"/>
        <end position="244"/>
    </location>
</feature>
<feature type="transmembrane region" description="Helical" evidence="11">
    <location>
        <begin position="59"/>
        <end position="80"/>
    </location>
</feature>
<evidence type="ECO:0000313" key="14">
    <source>
        <dbReference type="Proteomes" id="UP000198461"/>
    </source>
</evidence>
<dbReference type="STRING" id="364032.SAMN05443662_1568"/>
<evidence type="ECO:0000256" key="11">
    <source>
        <dbReference type="RuleBase" id="RU361157"/>
    </source>
</evidence>
<comment type="subcellular location">
    <subcellularLocation>
        <location evidence="11">Cell inner membrane</location>
        <topology evidence="11">Multi-pass membrane protein</topology>
    </subcellularLocation>
    <subcellularLocation>
        <location evidence="1">Cell membrane</location>
        <topology evidence="1">Multi-pass membrane protein</topology>
    </subcellularLocation>
</comment>
<organism evidence="13 14">
    <name type="scientific">Sulfurivirga caldicuralii</name>
    <dbReference type="NCBI Taxonomy" id="364032"/>
    <lineage>
        <taxon>Bacteria</taxon>
        <taxon>Pseudomonadati</taxon>
        <taxon>Pseudomonadota</taxon>
        <taxon>Gammaproteobacteria</taxon>
        <taxon>Thiotrichales</taxon>
        <taxon>Piscirickettsiaceae</taxon>
        <taxon>Sulfurivirga</taxon>
    </lineage>
</organism>
<dbReference type="GO" id="GO:0043190">
    <property type="term" value="C:ATP-binding cassette (ABC) transporter complex"/>
    <property type="evidence" value="ECO:0007669"/>
    <property type="project" value="InterPro"/>
</dbReference>
<evidence type="ECO:0000256" key="4">
    <source>
        <dbReference type="ARBA" id="ARBA00022475"/>
    </source>
</evidence>
<proteinExistence type="inferred from homology"/>
<keyword evidence="3 11" id="KW-0813">Transport</keyword>
<dbReference type="InterPro" id="IPR047817">
    <property type="entry name" value="ABC2_TM_bact-type"/>
</dbReference>
<dbReference type="PANTHER" id="PTHR30413">
    <property type="entry name" value="INNER MEMBRANE TRANSPORT PERMEASE"/>
    <property type="match status" value="1"/>
</dbReference>
<feature type="domain" description="ABC transmembrane type-2" evidence="12">
    <location>
        <begin position="23"/>
        <end position="247"/>
    </location>
</feature>
<evidence type="ECO:0000256" key="1">
    <source>
        <dbReference type="ARBA" id="ARBA00004651"/>
    </source>
</evidence>
<dbReference type="PRINTS" id="PR00164">
    <property type="entry name" value="ABC2TRNSPORT"/>
</dbReference>
<feature type="transmembrane region" description="Helical" evidence="11">
    <location>
        <begin position="136"/>
        <end position="158"/>
    </location>
</feature>
<dbReference type="EMBL" id="FSRE01000004">
    <property type="protein sequence ID" value="SIO15040.1"/>
    <property type="molecule type" value="Genomic_DNA"/>
</dbReference>
<dbReference type="InterPro" id="IPR013525">
    <property type="entry name" value="ABC2_TM"/>
</dbReference>
<evidence type="ECO:0000256" key="5">
    <source>
        <dbReference type="ARBA" id="ARBA00022597"/>
    </source>
</evidence>
<keyword evidence="5" id="KW-0762">Sugar transport</keyword>
<accession>A0A1N6H5G8</accession>
<evidence type="ECO:0000256" key="6">
    <source>
        <dbReference type="ARBA" id="ARBA00022692"/>
    </source>
</evidence>
<evidence type="ECO:0000313" key="13">
    <source>
        <dbReference type="EMBL" id="SIO15040.1"/>
    </source>
</evidence>
<keyword evidence="10 11" id="KW-0472">Membrane</keyword>